<keyword evidence="2" id="KW-0812">Transmembrane</keyword>
<gene>
    <name evidence="4" type="ORF">P3X46_026311</name>
</gene>
<evidence type="ECO:0000313" key="5">
    <source>
        <dbReference type="Proteomes" id="UP001174677"/>
    </source>
</evidence>
<dbReference type="EMBL" id="JARPOI010000015">
    <property type="protein sequence ID" value="KAJ9152790.1"/>
    <property type="molecule type" value="Genomic_DNA"/>
</dbReference>
<proteinExistence type="predicted"/>
<evidence type="ECO:0000313" key="4">
    <source>
        <dbReference type="EMBL" id="KAJ9152790.1"/>
    </source>
</evidence>
<reference evidence="4 5" key="1">
    <citation type="journal article" date="2023" name="Plant Biotechnol. J.">
        <title>Chromosome-level wild Hevea brasiliensis genome provides new tools for genomic-assisted breeding and valuable loci to elevate rubber yield.</title>
        <authorList>
            <person name="Cheng H."/>
            <person name="Song X."/>
            <person name="Hu Y."/>
            <person name="Wu T."/>
            <person name="Yang Q."/>
            <person name="An Z."/>
            <person name="Feng S."/>
            <person name="Deng Z."/>
            <person name="Wu W."/>
            <person name="Zeng X."/>
            <person name="Tu M."/>
            <person name="Wang X."/>
            <person name="Huang H."/>
        </authorList>
    </citation>
    <scope>NUCLEOTIDE SEQUENCE [LARGE SCALE GENOMIC DNA]</scope>
    <source>
        <strain evidence="4">MT/VB/25A 57/8</strain>
    </source>
</reference>
<evidence type="ECO:0000256" key="3">
    <source>
        <dbReference type="ARBA" id="ARBA00022989"/>
    </source>
</evidence>
<name>A0ABQ9KW83_HEVBR</name>
<accession>A0ABQ9KW83</accession>
<dbReference type="PANTHER" id="PTHR21461:SF55">
    <property type="entry name" value="GLYCOSYLTRANSFERASE FAMILY 92 PROTEIN"/>
    <property type="match status" value="1"/>
</dbReference>
<comment type="caution">
    <text evidence="4">The sequence shown here is derived from an EMBL/GenBank/DDBJ whole genome shotgun (WGS) entry which is preliminary data.</text>
</comment>
<organism evidence="4 5">
    <name type="scientific">Hevea brasiliensis</name>
    <name type="common">Para rubber tree</name>
    <name type="synonym">Siphonia brasiliensis</name>
    <dbReference type="NCBI Taxonomy" id="3981"/>
    <lineage>
        <taxon>Eukaryota</taxon>
        <taxon>Viridiplantae</taxon>
        <taxon>Streptophyta</taxon>
        <taxon>Embryophyta</taxon>
        <taxon>Tracheophyta</taxon>
        <taxon>Spermatophyta</taxon>
        <taxon>Magnoliopsida</taxon>
        <taxon>eudicotyledons</taxon>
        <taxon>Gunneridae</taxon>
        <taxon>Pentapetalae</taxon>
        <taxon>rosids</taxon>
        <taxon>fabids</taxon>
        <taxon>Malpighiales</taxon>
        <taxon>Euphorbiaceae</taxon>
        <taxon>Crotonoideae</taxon>
        <taxon>Micrandreae</taxon>
        <taxon>Hevea</taxon>
    </lineage>
</organism>
<comment type="subcellular location">
    <subcellularLocation>
        <location evidence="1">Membrane</location>
        <topology evidence="1">Single-pass membrane protein</topology>
    </subcellularLocation>
</comment>
<evidence type="ECO:0000256" key="1">
    <source>
        <dbReference type="ARBA" id="ARBA00004167"/>
    </source>
</evidence>
<keyword evidence="5" id="KW-1185">Reference proteome</keyword>
<evidence type="ECO:0000256" key="2">
    <source>
        <dbReference type="ARBA" id="ARBA00022692"/>
    </source>
</evidence>
<dbReference type="PANTHER" id="PTHR21461">
    <property type="entry name" value="GLYCOSYLTRANSFERASE FAMILY 92 PROTEIN"/>
    <property type="match status" value="1"/>
</dbReference>
<keyword evidence="3" id="KW-0472">Membrane</keyword>
<keyword evidence="3" id="KW-1133">Transmembrane helix</keyword>
<protein>
    <submittedName>
        <fullName evidence="4">Uncharacterized protein</fullName>
    </submittedName>
</protein>
<sequence>MVSLNPCGFTVTLALKSGALINPGPTHRDRFRYVNADRGVLVINHYKYQVWEVFKDKFYRRVATYVVDWQNEQNVGSKDRVRGLETRAIEPPDLGQ</sequence>
<dbReference type="Proteomes" id="UP001174677">
    <property type="component" value="Chromosome 15"/>
</dbReference>